<dbReference type="AlphaFoldDB" id="K2N7N0"/>
<feature type="region of interest" description="Disordered" evidence="1">
    <location>
        <begin position="1"/>
        <end position="45"/>
    </location>
</feature>
<accession>K2N7N0</accession>
<sequence length="212" mass="24883">STNNRHRGPSMPPVEKGEKEIRTCQQRVTQRDTETHSDSEHRIKEHKTQGFNKEKLGESLAGIHKSERKNRWNLIRHNFYFMCRAAQSNDRVLVYVYILPAPKRKWERNLKKIALFHQPTQHSSHFMRHPACSSNPPFVHSVGRTAAGPAPRANKNKSKQEEETLRSLQCAATKHYVKKKQQYLLLQLNRKEHCKVKRNPRAMRHVISVRSR</sequence>
<dbReference type="EMBL" id="AHKC01011774">
    <property type="protein sequence ID" value="EKF30716.1"/>
    <property type="molecule type" value="Genomic_DNA"/>
</dbReference>
<name>K2N7N0_TRYCR</name>
<protein>
    <submittedName>
        <fullName evidence="2">Uncharacterized protein</fullName>
    </submittedName>
</protein>
<proteinExistence type="predicted"/>
<evidence type="ECO:0000313" key="3">
    <source>
        <dbReference type="Proteomes" id="UP000007350"/>
    </source>
</evidence>
<dbReference type="Proteomes" id="UP000007350">
    <property type="component" value="Unassembled WGS sequence"/>
</dbReference>
<feature type="non-terminal residue" evidence="2">
    <location>
        <position position="1"/>
    </location>
</feature>
<gene>
    <name evidence="2" type="ORF">MOQ_005466</name>
</gene>
<comment type="caution">
    <text evidence="2">The sequence shown here is derived from an EMBL/GenBank/DDBJ whole genome shotgun (WGS) entry which is preliminary data.</text>
</comment>
<reference evidence="2 3" key="1">
    <citation type="journal article" date="2012" name="BMC Genomics">
        <title>Comparative genomic analysis of human infective Trypanosoma cruzi lineages with the bat-restricted subspecies T. cruzi marinkellei.</title>
        <authorList>
            <person name="Franzen O."/>
            <person name="Talavera-Lopez C."/>
            <person name="Ochaya S."/>
            <person name="Butler C.E."/>
            <person name="Messenger L.A."/>
            <person name="Lewis M.D."/>
            <person name="Llewellyn M.S."/>
            <person name="Marinkelle C.J."/>
            <person name="Tyler K.M."/>
            <person name="Miles M.A."/>
            <person name="Andersson B."/>
        </authorList>
    </citation>
    <scope>NUCLEOTIDE SEQUENCE [LARGE SCALE GENOMIC DNA]</scope>
    <source>
        <strain evidence="2 3">B7</strain>
    </source>
</reference>
<feature type="compositionally biased region" description="Basic and acidic residues" evidence="1">
    <location>
        <begin position="29"/>
        <end position="45"/>
    </location>
</feature>
<organism evidence="2 3">
    <name type="scientific">Trypanosoma cruzi marinkellei</name>
    <dbReference type="NCBI Taxonomy" id="85056"/>
    <lineage>
        <taxon>Eukaryota</taxon>
        <taxon>Discoba</taxon>
        <taxon>Euglenozoa</taxon>
        <taxon>Kinetoplastea</taxon>
        <taxon>Metakinetoplastina</taxon>
        <taxon>Trypanosomatida</taxon>
        <taxon>Trypanosomatidae</taxon>
        <taxon>Trypanosoma</taxon>
        <taxon>Schizotrypanum</taxon>
    </lineage>
</organism>
<evidence type="ECO:0000256" key="1">
    <source>
        <dbReference type="SAM" id="MobiDB-lite"/>
    </source>
</evidence>
<feature type="region of interest" description="Disordered" evidence="1">
    <location>
        <begin position="140"/>
        <end position="161"/>
    </location>
</feature>
<evidence type="ECO:0000313" key="2">
    <source>
        <dbReference type="EMBL" id="EKF30716.1"/>
    </source>
</evidence>
<keyword evidence="3" id="KW-1185">Reference proteome</keyword>